<organism evidence="2 3">
    <name type="scientific">Pikeienuella piscinae</name>
    <dbReference type="NCBI Taxonomy" id="2748098"/>
    <lineage>
        <taxon>Bacteria</taxon>
        <taxon>Pseudomonadati</taxon>
        <taxon>Pseudomonadota</taxon>
        <taxon>Alphaproteobacteria</taxon>
        <taxon>Rhodobacterales</taxon>
        <taxon>Paracoccaceae</taxon>
        <taxon>Pikeienuella</taxon>
    </lineage>
</organism>
<dbReference type="Gene3D" id="3.40.50.150">
    <property type="entry name" value="Vaccinia Virus protein VP39"/>
    <property type="match status" value="1"/>
</dbReference>
<keyword evidence="2" id="KW-0808">Transferase</keyword>
<reference evidence="2 3" key="1">
    <citation type="submission" date="2020-02" db="EMBL/GenBank/DDBJ databases">
        <title>complete genome sequence of Rhodobacteraceae bacterium.</title>
        <authorList>
            <person name="Park J."/>
            <person name="Kim Y.-S."/>
            <person name="Kim K.-H."/>
        </authorList>
    </citation>
    <scope>NUCLEOTIDE SEQUENCE [LARGE SCALE GENOMIC DNA]</scope>
    <source>
        <strain evidence="2 3">RR4-56</strain>
    </source>
</reference>
<accession>A0A7L5C0U2</accession>
<dbReference type="SUPFAM" id="SSF53335">
    <property type="entry name" value="S-adenosyl-L-methionine-dependent methyltransferases"/>
    <property type="match status" value="1"/>
</dbReference>
<dbReference type="KEGG" id="hdh:G5B40_17095"/>
<sequence length="418" mass="46613">MKAARGPGARPLRPEQVALDPPRDRLRELYAALDQKRSDFADLERWNLSPLIGRPVTPDAPATFEEMLPLWVGSVAERLQDADRIEAYRAYLSRFVERATFDALLLDYAGSISPGEVTETDLSAIHSLVHLKRIVESLPPRDGRVVILEIGGGFGLLGALAHRHIDVPLCYVSVDAVPESTAYSEAYLRNLGLDVVYATDAEGLARRDCDCVVAPAWAAGRIAPGSVDVAINFSSIQEMPDRAARAYLDAVPVWLRTGGAFLFANSREFFYKREYLQGPPLYIEYKSYSPRSRTTDFPIEIFRKRVDAPDWVDAALTAERDYYIELKAKLEAQVEKGRTALEPLRERIARQSEAMRIRVETTQNLRARIQELQEKQKTMAERVQALTRRAEKAEAALTKGSSSKPAPKATAKGSDPKA</sequence>
<dbReference type="GO" id="GO:0032259">
    <property type="term" value="P:methylation"/>
    <property type="evidence" value="ECO:0007669"/>
    <property type="project" value="UniProtKB-KW"/>
</dbReference>
<dbReference type="AlphaFoldDB" id="A0A7L5C0U2"/>
<feature type="region of interest" description="Disordered" evidence="1">
    <location>
        <begin position="1"/>
        <end position="21"/>
    </location>
</feature>
<feature type="region of interest" description="Disordered" evidence="1">
    <location>
        <begin position="386"/>
        <end position="418"/>
    </location>
</feature>
<dbReference type="GO" id="GO:0008168">
    <property type="term" value="F:methyltransferase activity"/>
    <property type="evidence" value="ECO:0007669"/>
    <property type="project" value="UniProtKB-KW"/>
</dbReference>
<keyword evidence="2" id="KW-0489">Methyltransferase</keyword>
<dbReference type="EC" id="2.1.1.-" evidence="2"/>
<dbReference type="InterPro" id="IPR030807">
    <property type="entry name" value="Methyltran_NanM"/>
</dbReference>
<dbReference type="RefSeq" id="WP_165101132.1">
    <property type="nucleotide sequence ID" value="NZ_CP049056.1"/>
</dbReference>
<proteinExistence type="predicted"/>
<dbReference type="EMBL" id="CP049056">
    <property type="protein sequence ID" value="QIE57003.1"/>
    <property type="molecule type" value="Genomic_DNA"/>
</dbReference>
<protein>
    <submittedName>
        <fullName evidence="2">Putative sugar O-methyltransferase</fullName>
        <ecNumber evidence="2">2.1.1.-</ecNumber>
    </submittedName>
</protein>
<evidence type="ECO:0000256" key="1">
    <source>
        <dbReference type="SAM" id="MobiDB-lite"/>
    </source>
</evidence>
<evidence type="ECO:0000313" key="3">
    <source>
        <dbReference type="Proteomes" id="UP000503336"/>
    </source>
</evidence>
<dbReference type="InterPro" id="IPR029063">
    <property type="entry name" value="SAM-dependent_MTases_sf"/>
</dbReference>
<name>A0A7L5C0U2_9RHOB</name>
<dbReference type="Proteomes" id="UP000503336">
    <property type="component" value="Chromosome"/>
</dbReference>
<evidence type="ECO:0000313" key="2">
    <source>
        <dbReference type="EMBL" id="QIE57003.1"/>
    </source>
</evidence>
<dbReference type="NCBIfam" id="TIGR04371">
    <property type="entry name" value="methyltran_NanM"/>
    <property type="match status" value="1"/>
</dbReference>
<keyword evidence="3" id="KW-1185">Reference proteome</keyword>
<gene>
    <name evidence="2" type="ORF">G5B40_17095</name>
</gene>